<organism evidence="3 4">
    <name type="scientific">Sinanodonta woodiana</name>
    <name type="common">Chinese pond mussel</name>
    <name type="synonym">Anodonta woodiana</name>
    <dbReference type="NCBI Taxonomy" id="1069815"/>
    <lineage>
        <taxon>Eukaryota</taxon>
        <taxon>Metazoa</taxon>
        <taxon>Spiralia</taxon>
        <taxon>Lophotrochozoa</taxon>
        <taxon>Mollusca</taxon>
        <taxon>Bivalvia</taxon>
        <taxon>Autobranchia</taxon>
        <taxon>Heteroconchia</taxon>
        <taxon>Palaeoheterodonta</taxon>
        <taxon>Unionida</taxon>
        <taxon>Unionoidea</taxon>
        <taxon>Unionidae</taxon>
        <taxon>Unioninae</taxon>
        <taxon>Sinanodonta</taxon>
    </lineage>
</organism>
<comment type="caution">
    <text evidence="3">The sequence shown here is derived from an EMBL/GenBank/DDBJ whole genome shotgun (WGS) entry which is preliminary data.</text>
</comment>
<feature type="compositionally biased region" description="Polar residues" evidence="2">
    <location>
        <begin position="949"/>
        <end position="976"/>
    </location>
</feature>
<feature type="compositionally biased region" description="Polar residues" evidence="2">
    <location>
        <begin position="98"/>
        <end position="122"/>
    </location>
</feature>
<keyword evidence="1" id="KW-0175">Coiled coil</keyword>
<gene>
    <name evidence="3" type="ORF">ACJMK2_037652</name>
</gene>
<feature type="coiled-coil region" evidence="1">
    <location>
        <begin position="270"/>
        <end position="314"/>
    </location>
</feature>
<feature type="region of interest" description="Disordered" evidence="2">
    <location>
        <begin position="447"/>
        <end position="469"/>
    </location>
</feature>
<feature type="compositionally biased region" description="Polar residues" evidence="2">
    <location>
        <begin position="1275"/>
        <end position="1288"/>
    </location>
</feature>
<evidence type="ECO:0000313" key="4">
    <source>
        <dbReference type="Proteomes" id="UP001634394"/>
    </source>
</evidence>
<feature type="compositionally biased region" description="Low complexity" evidence="2">
    <location>
        <begin position="1"/>
        <end position="23"/>
    </location>
</feature>
<feature type="compositionally biased region" description="Polar residues" evidence="2">
    <location>
        <begin position="525"/>
        <end position="540"/>
    </location>
</feature>
<feature type="compositionally biased region" description="Basic and acidic residues" evidence="2">
    <location>
        <begin position="79"/>
        <end position="94"/>
    </location>
</feature>
<feature type="region of interest" description="Disordered" evidence="2">
    <location>
        <begin position="1262"/>
        <end position="1288"/>
    </location>
</feature>
<feature type="region of interest" description="Disordered" evidence="2">
    <location>
        <begin position="377"/>
        <end position="398"/>
    </location>
</feature>
<evidence type="ECO:0000256" key="2">
    <source>
        <dbReference type="SAM" id="MobiDB-lite"/>
    </source>
</evidence>
<sequence>MKMARQISKNSSLSSQQQHQSSQYDDTNDTIMQEIEEQAARKKMEEEALQARLKKMDALERQNEKKKRREEKKKKKKQQRCETQKKASERKMEELNDITDNGTSTFPQQKSDVSNLQTDKESNTNTNVIHASRPSVINKEPKSGILLQHFAPNYVLTGTKTESQSSSLEKQFNIGGKSSMMLLDSPDKEDPTTASCMQHYMKELMQVQPAQHTEQQLKVEHEWLHLEQIQKDQEELERLQEKPDDNIKALGCRSVEGSVLLSEFIDEKKLEKLRLEHLQKMRHLEHLRNQEEAYEIQQSRLQQLRQQKAKQEATKLYRTPGNEAAVPVLDGRMNMHEKKQEKLEEILPNPEEMLKQAALKPGKLTAKDDKERLNKHVAKKGESNTTRKTIPPRSTLVPPIKLQDLGGLQSIWDIEVSKPSPSFASTSVSHNPASQFSHTYAEAIKPKSTSPSWTLPSSPPSTSSLSLQPSPMNAELIKLKTISPDSCPSLTSHSAGRQQSMDQYQSEIHSITTCENQRGHLALNCNNSASSPVESTSKMGSWTRKPWEPHHKQVVSVMPPSTVCNGEKLYSEQPYVPLTPQGFVLGNQQHQDHQGCTPLMPPSSFSSQQQGCHQRPISSQLPYFIHARQNQEEGTQIYSDKNVSKASVRVDAWNPSLDKIHDSHIHKISMTTGSSTKFSPSFCGKQPEYFVKQEPFPQKKEQTAVEHHSKVERQKVICQSFCKANAIVIPTVQNLQHGMEVDMQSTKVGDDLKKIEEDWDAEADEVIAKRKPFIEDMGNGKKKLWSCYSIKQEKIIYPCSKDFASSIHEFKVRKEKQKLELGGVEPNNAEHESELCKREDLIKGSSVFGFSYCGSASASRRVKAVGKGGFKQRQSNRNTSELNKIQNRMHENKECGMVTLSSTKSEFKRFPKESSIPARETNKLDRNKLNKNTSSSYCDTTDPGLHAISTFSSQEPGTIPPSVQQNNLPTKQSPLKQSGKPIPQTESWDDEIDSVPYIQVDVAPKEVISNGEYLNQDMLANQFNCILSMEDALSKTINNMTTAQEMHDWLTKHKGASFENKRFDTKIEHADVTSRFQFKMENKNCSLLESHQILPLHNFVADEKMDKLSPIRLPHFSKFLNMTSAMPLGPGFTTTEPKSTGPEFIEMNSVVREPSKDQTSEFKTPNDQTDSITILEETETTKGSEANCRNPLPSGLPPHMVQAYSQYVALTSFNSMNMAPACLMPGMWSDLGMVCSPFCPNMWMYPHISVLDPLMPMMSPEFSNSQPQQLQHQQRVGSVNEESNNSQLTEIDAKSCPLMLSDKVREGKEISNTRVSHIAIICLKAVGVLSIVCLIGQKLVHDSCLR</sequence>
<feature type="region of interest" description="Disordered" evidence="2">
    <location>
        <begin position="906"/>
        <end position="990"/>
    </location>
</feature>
<dbReference type="EMBL" id="JBJQND010000006">
    <property type="protein sequence ID" value="KAL3874672.1"/>
    <property type="molecule type" value="Genomic_DNA"/>
</dbReference>
<dbReference type="Proteomes" id="UP001634394">
    <property type="component" value="Unassembled WGS sequence"/>
</dbReference>
<feature type="region of interest" description="Disordered" evidence="2">
    <location>
        <begin position="1"/>
        <end position="122"/>
    </location>
</feature>
<feature type="compositionally biased region" description="Basic and acidic residues" evidence="2">
    <location>
        <begin position="54"/>
        <end position="63"/>
    </location>
</feature>
<proteinExistence type="predicted"/>
<feature type="compositionally biased region" description="Polar residues" evidence="2">
    <location>
        <begin position="930"/>
        <end position="939"/>
    </location>
</feature>
<feature type="compositionally biased region" description="Basic residues" evidence="2">
    <location>
        <begin position="64"/>
        <end position="78"/>
    </location>
</feature>
<accession>A0ABD3WPM2</accession>
<feature type="compositionally biased region" description="Low complexity" evidence="2">
    <location>
        <begin position="448"/>
        <end position="469"/>
    </location>
</feature>
<evidence type="ECO:0000256" key="1">
    <source>
        <dbReference type="SAM" id="Coils"/>
    </source>
</evidence>
<keyword evidence="4" id="KW-1185">Reference proteome</keyword>
<evidence type="ECO:0000313" key="3">
    <source>
        <dbReference type="EMBL" id="KAL3874672.1"/>
    </source>
</evidence>
<reference evidence="3 4" key="1">
    <citation type="submission" date="2024-11" db="EMBL/GenBank/DDBJ databases">
        <title>Chromosome-level genome assembly of the freshwater bivalve Anodonta woodiana.</title>
        <authorList>
            <person name="Chen X."/>
        </authorList>
    </citation>
    <scope>NUCLEOTIDE SEQUENCE [LARGE SCALE GENOMIC DNA]</scope>
    <source>
        <strain evidence="3">MN2024</strain>
        <tissue evidence="3">Gills</tissue>
    </source>
</reference>
<feature type="region of interest" description="Disordered" evidence="2">
    <location>
        <begin position="525"/>
        <end position="544"/>
    </location>
</feature>
<name>A0ABD3WPM2_SINWO</name>
<protein>
    <submittedName>
        <fullName evidence="3">Uncharacterized protein</fullName>
    </submittedName>
</protein>